<dbReference type="EMBL" id="JBHFFA010000006">
    <property type="protein sequence ID" value="KAL2621722.1"/>
    <property type="molecule type" value="Genomic_DNA"/>
</dbReference>
<protein>
    <submittedName>
        <fullName evidence="2">Uncharacterized protein</fullName>
    </submittedName>
</protein>
<evidence type="ECO:0000256" key="1">
    <source>
        <dbReference type="SAM" id="MobiDB-lite"/>
    </source>
</evidence>
<comment type="caution">
    <text evidence="2">The sequence shown here is derived from an EMBL/GenBank/DDBJ whole genome shotgun (WGS) entry which is preliminary data.</text>
</comment>
<gene>
    <name evidence="2" type="ORF">R1flu_001927</name>
</gene>
<proteinExistence type="predicted"/>
<dbReference type="AlphaFoldDB" id="A0ABD1Y803"/>
<evidence type="ECO:0000313" key="3">
    <source>
        <dbReference type="Proteomes" id="UP001605036"/>
    </source>
</evidence>
<feature type="region of interest" description="Disordered" evidence="1">
    <location>
        <begin position="1"/>
        <end position="24"/>
    </location>
</feature>
<accession>A0ABD1Y803</accession>
<dbReference type="Proteomes" id="UP001605036">
    <property type="component" value="Unassembled WGS sequence"/>
</dbReference>
<keyword evidence="3" id="KW-1185">Reference proteome</keyword>
<sequence length="354" mass="38135">MARARSERGCVDQGGSWESGVSDPLLSQANHLGHGWREELRAGPSHSSSGSNVCRTAECRVGAAKLGPFVSLVTHIGCDPGGFDNTSLGGEGWGGSVELCALAGQLGTTQAMENRETIHSGSLITYDRGRQIDSSAQISSPGEQGRIKVQALVGSERSSRIKAQDTECPSPTKAPPLYVPKLPWVQFVKGLAGLRITTRPQVPSLRPAVACWMASIIGNLVDIGAVQRVSFCSLSFGFGLCGFAVPAEMRRTILTTMLAFLHPFDAIRVSCLLSRSASLEQGLVLFRHVVLLTLHTLGLLCPFCLYWASTLFPSRRSNFPFRHGGFPLAFMMSYCACQIGQPALRRPRLCLAFV</sequence>
<organism evidence="2 3">
    <name type="scientific">Riccia fluitans</name>
    <dbReference type="NCBI Taxonomy" id="41844"/>
    <lineage>
        <taxon>Eukaryota</taxon>
        <taxon>Viridiplantae</taxon>
        <taxon>Streptophyta</taxon>
        <taxon>Embryophyta</taxon>
        <taxon>Marchantiophyta</taxon>
        <taxon>Marchantiopsida</taxon>
        <taxon>Marchantiidae</taxon>
        <taxon>Marchantiales</taxon>
        <taxon>Ricciaceae</taxon>
        <taxon>Riccia</taxon>
    </lineage>
</organism>
<evidence type="ECO:0000313" key="2">
    <source>
        <dbReference type="EMBL" id="KAL2621722.1"/>
    </source>
</evidence>
<name>A0ABD1Y803_9MARC</name>
<feature type="compositionally biased region" description="Basic and acidic residues" evidence="1">
    <location>
        <begin position="1"/>
        <end position="10"/>
    </location>
</feature>
<reference evidence="2 3" key="1">
    <citation type="submission" date="2024-09" db="EMBL/GenBank/DDBJ databases">
        <title>Chromosome-scale assembly of Riccia fluitans.</title>
        <authorList>
            <person name="Paukszto L."/>
            <person name="Sawicki J."/>
            <person name="Karawczyk K."/>
            <person name="Piernik-Szablinska J."/>
            <person name="Szczecinska M."/>
            <person name="Mazdziarz M."/>
        </authorList>
    </citation>
    <scope>NUCLEOTIDE SEQUENCE [LARGE SCALE GENOMIC DNA]</scope>
    <source>
        <strain evidence="2">Rf_01</strain>
        <tissue evidence="2">Aerial parts of the thallus</tissue>
    </source>
</reference>